<organism evidence="1">
    <name type="scientific">viral metagenome</name>
    <dbReference type="NCBI Taxonomy" id="1070528"/>
    <lineage>
        <taxon>unclassified sequences</taxon>
        <taxon>metagenomes</taxon>
        <taxon>organismal metagenomes</taxon>
    </lineage>
</organism>
<evidence type="ECO:0000313" key="1">
    <source>
        <dbReference type="EMBL" id="QJA95408.1"/>
    </source>
</evidence>
<sequence length="68" mass="8165">MTTNFERMTHQDLSEFLPTDFINHGYSLKWFNLGKDPTILYHNHSEVYRWEYIPTMGEVWEILKTGGK</sequence>
<gene>
    <name evidence="1" type="ORF">MM415B05402_0002</name>
</gene>
<reference evidence="1" key="1">
    <citation type="submission" date="2020-03" db="EMBL/GenBank/DDBJ databases">
        <title>The deep terrestrial virosphere.</title>
        <authorList>
            <person name="Holmfeldt K."/>
            <person name="Nilsson E."/>
            <person name="Simone D."/>
            <person name="Lopez-Fernandez M."/>
            <person name="Wu X."/>
            <person name="de Brujin I."/>
            <person name="Lundin D."/>
            <person name="Andersson A."/>
            <person name="Bertilsson S."/>
            <person name="Dopson M."/>
        </authorList>
    </citation>
    <scope>NUCLEOTIDE SEQUENCE</scope>
    <source>
        <strain evidence="1">MM415B05402</strain>
    </source>
</reference>
<proteinExistence type="predicted"/>
<name>A0A6M3LRK6_9ZZZZ</name>
<dbReference type="AlphaFoldDB" id="A0A6M3LRK6"/>
<protein>
    <submittedName>
        <fullName evidence="1">Uncharacterized protein</fullName>
    </submittedName>
</protein>
<dbReference type="EMBL" id="MT143312">
    <property type="protein sequence ID" value="QJA95408.1"/>
    <property type="molecule type" value="Genomic_DNA"/>
</dbReference>
<accession>A0A6M3LRK6</accession>